<dbReference type="Proteomes" id="UP000599391">
    <property type="component" value="Unassembled WGS sequence"/>
</dbReference>
<dbReference type="AlphaFoldDB" id="A0A8J7L5Q6"/>
<dbReference type="RefSeq" id="WP_214439616.1">
    <property type="nucleotide sequence ID" value="NZ_JAECZB010000029.1"/>
</dbReference>
<dbReference type="EMBL" id="JAECZB010000029">
    <property type="protein sequence ID" value="MBH8553327.1"/>
    <property type="molecule type" value="Genomic_DNA"/>
</dbReference>
<gene>
    <name evidence="1" type="ORF">I8751_13270</name>
</gene>
<evidence type="ECO:0000313" key="2">
    <source>
        <dbReference type="Proteomes" id="UP000599391"/>
    </source>
</evidence>
<protein>
    <submittedName>
        <fullName evidence="1">Uncharacterized protein</fullName>
    </submittedName>
</protein>
<evidence type="ECO:0000313" key="1">
    <source>
        <dbReference type="EMBL" id="MBH8553327.1"/>
    </source>
</evidence>
<name>A0A8J7L5Q6_9CYAN</name>
<proteinExistence type="predicted"/>
<reference evidence="1 2" key="1">
    <citation type="journal article" date="2021" name="Int. J. Syst. Evol. Microbiol.">
        <title>Amazonocrinis nigriterrae gen. nov., sp. nov., Atlanticothrix silvestris gen. nov., sp. nov. and Dendronalium phyllosphericum gen. nov., sp. nov., nostocacean cyanobacteria from Brazilian environments.</title>
        <authorList>
            <person name="Alvarenga D.O."/>
            <person name="Andreote A.P.D."/>
            <person name="Branco L.H.Z."/>
            <person name="Delbaje E."/>
            <person name="Cruz R.B."/>
            <person name="Varani A.M."/>
            <person name="Fiore M.F."/>
        </authorList>
    </citation>
    <scope>NUCLEOTIDE SEQUENCE [LARGE SCALE GENOMIC DNA]</scope>
    <source>
        <strain evidence="1 2">CENA357</strain>
    </source>
</reference>
<organism evidence="1 2">
    <name type="scientific">Atlanticothrix silvestris CENA357</name>
    <dbReference type="NCBI Taxonomy" id="1725252"/>
    <lineage>
        <taxon>Bacteria</taxon>
        <taxon>Bacillati</taxon>
        <taxon>Cyanobacteriota</taxon>
        <taxon>Cyanophyceae</taxon>
        <taxon>Nostocales</taxon>
        <taxon>Nodulariaceae</taxon>
        <taxon>Atlanticothrix</taxon>
        <taxon>Atlanticothrix silvestris</taxon>
    </lineage>
</organism>
<sequence length="180" mass="20340">MADRWLKTNCLLASAAAFWLVALSPVPKVAKSIGYGLALVASVQLVQESRRLMIQDARRAALRAMEQELEHVEIALHTQQQEQELYELYGAAPTYPPEVEQELKTSLEHLYKEPSADHAGVLPTSTSDNKAFYLAVKSLLEVKGETYVIEEVLKLGGRRWDEGKLRLQQILQHGRQSEWD</sequence>
<comment type="caution">
    <text evidence="1">The sequence shown here is derived from an EMBL/GenBank/DDBJ whole genome shotgun (WGS) entry which is preliminary data.</text>
</comment>
<keyword evidence="2" id="KW-1185">Reference proteome</keyword>
<accession>A0A8J7L5Q6</accession>